<sequence>MIALVHVKMTIQSEMEPTLTKYSMFVEEDSQLPILVGYIFRVVFSGDKEFEMIPKEYQSSEKGSEIL</sequence>
<evidence type="ECO:0000313" key="2">
    <source>
        <dbReference type="Proteomes" id="UP000005446"/>
    </source>
</evidence>
<dbReference type="Proteomes" id="UP000005446">
    <property type="component" value="Unassembled WGS sequence"/>
</dbReference>
<proteinExistence type="predicted"/>
<dbReference type="AlphaFoldDB" id="H0EWH3"/>
<name>H0EWH3_GLAL7</name>
<gene>
    <name evidence="1" type="ORF">M7I_7139</name>
</gene>
<evidence type="ECO:0000313" key="1">
    <source>
        <dbReference type="EMBL" id="EHK97128.1"/>
    </source>
</evidence>
<dbReference type="OrthoDB" id="3510203at2759"/>
<dbReference type="InParanoid" id="H0EWH3"/>
<reference evidence="1 2" key="1">
    <citation type="journal article" date="2012" name="Eukaryot. Cell">
        <title>Genome sequence of the fungus Glarea lozoyensis: the first genome sequence of a species from the Helotiaceae family.</title>
        <authorList>
            <person name="Youssar L."/>
            <person name="Gruening B.A."/>
            <person name="Erxleben A."/>
            <person name="Guenther S."/>
            <person name="Huettel W."/>
        </authorList>
    </citation>
    <scope>NUCLEOTIDE SEQUENCE [LARGE SCALE GENOMIC DNA]</scope>
    <source>
        <strain evidence="2">ATCC 74030 / MF5533</strain>
    </source>
</reference>
<organism evidence="1 2">
    <name type="scientific">Glarea lozoyensis (strain ATCC 74030 / MF5533)</name>
    <dbReference type="NCBI Taxonomy" id="1104152"/>
    <lineage>
        <taxon>Eukaryota</taxon>
        <taxon>Fungi</taxon>
        <taxon>Dikarya</taxon>
        <taxon>Ascomycota</taxon>
        <taxon>Pezizomycotina</taxon>
        <taxon>Leotiomycetes</taxon>
        <taxon>Helotiales</taxon>
        <taxon>Helotiaceae</taxon>
        <taxon>Glarea</taxon>
    </lineage>
</organism>
<protein>
    <submittedName>
        <fullName evidence="1">Uncharacterized protein</fullName>
    </submittedName>
</protein>
<accession>H0EWH3</accession>
<dbReference type="HOGENOM" id="CLU_2812596_0_0_1"/>
<comment type="caution">
    <text evidence="1">The sequence shown here is derived from an EMBL/GenBank/DDBJ whole genome shotgun (WGS) entry which is preliminary data.</text>
</comment>
<keyword evidence="2" id="KW-1185">Reference proteome</keyword>
<dbReference type="EMBL" id="AGUE01000209">
    <property type="protein sequence ID" value="EHK97128.1"/>
    <property type="molecule type" value="Genomic_DNA"/>
</dbReference>